<proteinExistence type="predicted"/>
<sequence>MYLTFPPGANSNLGDSRVAIVAPAATTAVAPPRQSAAILVSLFTIATPVRVVVALSISHIGANVFLAICTGQVVSPTACSRYHVRING</sequence>
<comment type="caution">
    <text evidence="1">The sequence shown here is derived from an EMBL/GenBank/DDBJ whole genome shotgun (WGS) entry which is preliminary data.</text>
</comment>
<name>A0A1V9XSN0_9ACAR</name>
<evidence type="ECO:0000313" key="1">
    <source>
        <dbReference type="EMBL" id="OQR76507.1"/>
    </source>
</evidence>
<organism evidence="1 2">
    <name type="scientific">Tropilaelaps mercedesae</name>
    <dbReference type="NCBI Taxonomy" id="418985"/>
    <lineage>
        <taxon>Eukaryota</taxon>
        <taxon>Metazoa</taxon>
        <taxon>Ecdysozoa</taxon>
        <taxon>Arthropoda</taxon>
        <taxon>Chelicerata</taxon>
        <taxon>Arachnida</taxon>
        <taxon>Acari</taxon>
        <taxon>Parasitiformes</taxon>
        <taxon>Mesostigmata</taxon>
        <taxon>Gamasina</taxon>
        <taxon>Dermanyssoidea</taxon>
        <taxon>Laelapidae</taxon>
        <taxon>Tropilaelaps</taxon>
    </lineage>
</organism>
<dbReference type="InParanoid" id="A0A1V9XSN0"/>
<keyword evidence="2" id="KW-1185">Reference proteome</keyword>
<dbReference type="EMBL" id="MNPL01004742">
    <property type="protein sequence ID" value="OQR76507.1"/>
    <property type="molecule type" value="Genomic_DNA"/>
</dbReference>
<dbReference type="AlphaFoldDB" id="A0A1V9XSN0"/>
<evidence type="ECO:0000313" key="2">
    <source>
        <dbReference type="Proteomes" id="UP000192247"/>
    </source>
</evidence>
<reference evidence="1 2" key="1">
    <citation type="journal article" date="2017" name="Gigascience">
        <title>Draft genome of the honey bee ectoparasitic mite, Tropilaelaps mercedesae, is shaped by the parasitic life history.</title>
        <authorList>
            <person name="Dong X."/>
            <person name="Armstrong S.D."/>
            <person name="Xia D."/>
            <person name="Makepeace B.L."/>
            <person name="Darby A.C."/>
            <person name="Kadowaki T."/>
        </authorList>
    </citation>
    <scope>NUCLEOTIDE SEQUENCE [LARGE SCALE GENOMIC DNA]</scope>
    <source>
        <strain evidence="1">Wuxi-XJTLU</strain>
    </source>
</reference>
<gene>
    <name evidence="1" type="ORF">BIW11_07739</name>
</gene>
<dbReference type="Proteomes" id="UP000192247">
    <property type="component" value="Unassembled WGS sequence"/>
</dbReference>
<protein>
    <submittedName>
        <fullName evidence="1">Uncharacterized protein</fullName>
    </submittedName>
</protein>
<accession>A0A1V9XSN0</accession>